<sequence length="509" mass="58548">MKRFKGVSELMRWIRDFSEEYFSEPVEFFGEVRDARVNRRNVLNIEVVETVKGYRSGSFTYQIPCQIDYPESILDELGIESYKEMEGELYSVIGKLVFRVTQNRYVVEVIKIEPYGKGAIEKRRQKILEKLRSEGLYPVKQLSSLLELGEPILDIAILASPNTRGLSDFLRMLQDSPLIPDFTYYPISIEGASAAKELVSALGKANNRAHQLIVIVRGGGAQGGLLYLDDESLARAVASSKLPVIVGIGHSEDKTLLDYVASMSFETPTAVGREISQINRDYIHSLSELEEKLDSVFSELLSSFVSNIQSRSRILSAYSIERMIKFDHQKLLSFVRRLNRIDFLTDNMKEALNRSRKNLISNSANIMNEKTKWFWLNLKEFRRHENELSSRIKNFEERITPEIIDLERFLMEKSRDFKKLTGYFSSNAKSFYRWQRERLQRYIAEIRSINPIYALVKGGAIVMDEEGKAIVSIEDVKIGDEVLIRLSDGSLRSEILEKITTKKKNLVKE</sequence>
<dbReference type="Proteomes" id="UP000002382">
    <property type="component" value="Chromosome"/>
</dbReference>
<comment type="catalytic activity">
    <reaction evidence="1">
        <text>Exonucleolytic cleavage in either 5'- to 3'- or 3'- to 5'-direction to yield nucleoside 5'-phosphates.</text>
        <dbReference type="EC" id="3.1.11.6"/>
    </reaction>
</comment>
<dbReference type="KEGG" id="kol:Kole_1542"/>
<dbReference type="RefSeq" id="WP_015868877.1">
    <property type="nucleotide sequence ID" value="NC_012785.1"/>
</dbReference>
<reference evidence="3 4" key="1">
    <citation type="submission" date="2009-06" db="EMBL/GenBank/DDBJ databases">
        <title>Complete sequence of Thermotogales bacterium TBF 19.5.1.</title>
        <authorList>
            <consortium name="US DOE Joint Genome Institute"/>
            <person name="Lucas S."/>
            <person name="Copeland A."/>
            <person name="Lapidus A."/>
            <person name="Glavina del Rio T."/>
            <person name="Tice H."/>
            <person name="Bruce D."/>
            <person name="Goodwin L."/>
            <person name="Pitluck S."/>
            <person name="Chertkov O."/>
            <person name="Brettin T."/>
            <person name="Detter J.C."/>
            <person name="Han C."/>
            <person name="Schmutz J."/>
            <person name="Larimer F."/>
            <person name="Land M."/>
            <person name="Hauser L."/>
            <person name="Kyrpides N."/>
            <person name="Ovchinnikova G."/>
            <person name="Noll K."/>
        </authorList>
    </citation>
    <scope>NUCLEOTIDE SEQUENCE [LARGE SCALE GENOMIC DNA]</scope>
    <source>
        <strain evidence="4">ATCC BAA-1733 / DSM 21960 / TBF 19.5.1</strain>
    </source>
</reference>
<evidence type="ECO:0000256" key="1">
    <source>
        <dbReference type="RuleBase" id="RU004355"/>
    </source>
</evidence>
<comment type="similarity">
    <text evidence="1">Belongs to the XseA family.</text>
</comment>
<dbReference type="STRING" id="521045.Kole_1542"/>
<protein>
    <recommendedName>
        <fullName evidence="1">Exodeoxyribonuclease 7 large subunit</fullName>
        <ecNumber evidence="1">3.1.11.6</ecNumber>
    </recommendedName>
</protein>
<comment type="subcellular location">
    <subcellularLocation>
        <location evidence="1">Cytoplasm</location>
    </subcellularLocation>
</comment>
<evidence type="ECO:0000259" key="2">
    <source>
        <dbReference type="Pfam" id="PF02601"/>
    </source>
</evidence>
<dbReference type="GO" id="GO:0005737">
    <property type="term" value="C:cytoplasm"/>
    <property type="evidence" value="ECO:0007669"/>
    <property type="project" value="UniProtKB-SubCell"/>
</dbReference>
<keyword evidence="1 3" id="KW-0378">Hydrolase</keyword>
<dbReference type="AlphaFoldDB" id="C5CEQ2"/>
<dbReference type="HOGENOM" id="CLU_023625_4_2_0"/>
<dbReference type="NCBIfam" id="TIGR00237">
    <property type="entry name" value="xseA"/>
    <property type="match status" value="1"/>
</dbReference>
<dbReference type="InterPro" id="IPR020579">
    <property type="entry name" value="Exonuc_VII_lsu_C"/>
</dbReference>
<dbReference type="OrthoDB" id="9802795at2"/>
<dbReference type="InterPro" id="IPR003753">
    <property type="entry name" value="Exonuc_VII_L"/>
</dbReference>
<keyword evidence="1" id="KW-0269">Exonuclease</keyword>
<dbReference type="GO" id="GO:0008855">
    <property type="term" value="F:exodeoxyribonuclease VII activity"/>
    <property type="evidence" value="ECO:0007669"/>
    <property type="project" value="UniProtKB-UniRule"/>
</dbReference>
<dbReference type="PANTHER" id="PTHR30008">
    <property type="entry name" value="EXODEOXYRIBONUCLEASE 7 LARGE SUBUNIT"/>
    <property type="match status" value="1"/>
</dbReference>
<gene>
    <name evidence="3" type="ordered locus">Kole_1542</name>
</gene>
<dbReference type="eggNOG" id="COG1570">
    <property type="taxonomic scope" value="Bacteria"/>
</dbReference>
<keyword evidence="4" id="KW-1185">Reference proteome</keyword>
<dbReference type="Pfam" id="PF02601">
    <property type="entry name" value="Exonuc_VII_L"/>
    <property type="match status" value="1"/>
</dbReference>
<dbReference type="GO" id="GO:0006308">
    <property type="term" value="P:DNA catabolic process"/>
    <property type="evidence" value="ECO:0007669"/>
    <property type="project" value="UniProtKB-UniRule"/>
</dbReference>
<reference evidence="3 4" key="2">
    <citation type="journal article" date="2011" name="J. Bacteriol.">
        <title>Genome Sequence of Kosmotoga olearia Strain TBF 19.5.1, a Thermophilic Bacterium with a Wide Growth Temperature Range, Isolated from the Troll B Oil Platform in the North Sea.</title>
        <authorList>
            <person name="Swithers K.S."/>
            <person name="Dipippo J.L."/>
            <person name="Bruce D.C."/>
            <person name="Detter C."/>
            <person name="Tapia R."/>
            <person name="Han S."/>
            <person name="Goodwin L.A."/>
            <person name="Han J."/>
            <person name="Woyke T."/>
            <person name="Pitluck S."/>
            <person name="Pennacchio L."/>
            <person name="Nolan M."/>
            <person name="Mikhailova N."/>
            <person name="Land M.L."/>
            <person name="Nesbo C.L."/>
            <person name="Gogarten J.P."/>
            <person name="Noll K.M."/>
        </authorList>
    </citation>
    <scope>NUCLEOTIDE SEQUENCE [LARGE SCALE GENOMIC DNA]</scope>
    <source>
        <strain evidence="4">ATCC BAA-1733 / DSM 21960 / TBF 19.5.1</strain>
    </source>
</reference>
<dbReference type="EC" id="3.1.11.6" evidence="1"/>
<name>C5CEQ2_KOSOT</name>
<keyword evidence="1" id="KW-0540">Nuclease</keyword>
<feature type="domain" description="Exonuclease VII large subunit C-terminal" evidence="2">
    <location>
        <begin position="153"/>
        <end position="493"/>
    </location>
</feature>
<organism evidence="3 4">
    <name type="scientific">Kosmotoga olearia (strain ATCC BAA-1733 / DSM 21960 / TBF 19.5.1)</name>
    <dbReference type="NCBI Taxonomy" id="521045"/>
    <lineage>
        <taxon>Bacteria</taxon>
        <taxon>Thermotogati</taxon>
        <taxon>Thermotogota</taxon>
        <taxon>Thermotogae</taxon>
        <taxon>Kosmotogales</taxon>
        <taxon>Kosmotogaceae</taxon>
        <taxon>Kosmotoga</taxon>
    </lineage>
</organism>
<evidence type="ECO:0000313" key="4">
    <source>
        <dbReference type="Proteomes" id="UP000002382"/>
    </source>
</evidence>
<evidence type="ECO:0000313" key="3">
    <source>
        <dbReference type="EMBL" id="ACR80232.1"/>
    </source>
</evidence>
<accession>C5CEQ2</accession>
<dbReference type="EMBL" id="CP001634">
    <property type="protein sequence ID" value="ACR80232.1"/>
    <property type="molecule type" value="Genomic_DNA"/>
</dbReference>
<dbReference type="PANTHER" id="PTHR30008:SF0">
    <property type="entry name" value="EXODEOXYRIBONUCLEASE 7 LARGE SUBUNIT"/>
    <property type="match status" value="1"/>
</dbReference>
<proteinExistence type="inferred from homology"/>
<dbReference type="GO" id="GO:0009318">
    <property type="term" value="C:exodeoxyribonuclease VII complex"/>
    <property type="evidence" value="ECO:0007669"/>
    <property type="project" value="UniProtKB-UniRule"/>
</dbReference>